<organism evidence="9 10">
    <name type="scientific">Tritrichomonas foetus</name>
    <dbReference type="NCBI Taxonomy" id="1144522"/>
    <lineage>
        <taxon>Eukaryota</taxon>
        <taxon>Metamonada</taxon>
        <taxon>Parabasalia</taxon>
        <taxon>Tritrichomonadida</taxon>
        <taxon>Tritrichomonadidae</taxon>
        <taxon>Tritrichomonas</taxon>
    </lineage>
</organism>
<keyword evidence="3 7" id="KW-0812">Transmembrane</keyword>
<evidence type="ECO:0000313" key="9">
    <source>
        <dbReference type="EMBL" id="OHT05501.1"/>
    </source>
</evidence>
<accession>A0A1J4K7U8</accession>
<keyword evidence="4 7" id="KW-1133">Transmembrane helix</keyword>
<comment type="subcellular location">
    <subcellularLocation>
        <location evidence="1">Membrane</location>
        <topology evidence="1">Multi-pass membrane protein</topology>
    </subcellularLocation>
</comment>
<dbReference type="Pfam" id="PF01529">
    <property type="entry name" value="DHHC"/>
    <property type="match status" value="1"/>
</dbReference>
<dbReference type="EC" id="2.3.1.225" evidence="7"/>
<dbReference type="GO" id="GO:0005794">
    <property type="term" value="C:Golgi apparatus"/>
    <property type="evidence" value="ECO:0007669"/>
    <property type="project" value="TreeGrafter"/>
</dbReference>
<evidence type="ECO:0000256" key="5">
    <source>
        <dbReference type="ARBA" id="ARBA00023136"/>
    </source>
</evidence>
<dbReference type="PANTHER" id="PTHR22883">
    <property type="entry name" value="ZINC FINGER DHHC DOMAIN CONTAINING PROTEIN"/>
    <property type="match status" value="1"/>
</dbReference>
<comment type="catalytic activity">
    <reaction evidence="7">
        <text>L-cysteinyl-[protein] + hexadecanoyl-CoA = S-hexadecanoyl-L-cysteinyl-[protein] + CoA</text>
        <dbReference type="Rhea" id="RHEA:36683"/>
        <dbReference type="Rhea" id="RHEA-COMP:10131"/>
        <dbReference type="Rhea" id="RHEA-COMP:11032"/>
        <dbReference type="ChEBI" id="CHEBI:29950"/>
        <dbReference type="ChEBI" id="CHEBI:57287"/>
        <dbReference type="ChEBI" id="CHEBI:57379"/>
        <dbReference type="ChEBI" id="CHEBI:74151"/>
        <dbReference type="EC" id="2.3.1.225"/>
    </reaction>
</comment>
<dbReference type="GO" id="GO:0005783">
    <property type="term" value="C:endoplasmic reticulum"/>
    <property type="evidence" value="ECO:0007669"/>
    <property type="project" value="TreeGrafter"/>
</dbReference>
<feature type="domain" description="Palmitoyltransferase DHHC" evidence="8">
    <location>
        <begin position="178"/>
        <end position="298"/>
    </location>
</feature>
<dbReference type="AlphaFoldDB" id="A0A1J4K7U8"/>
<proteinExistence type="inferred from homology"/>
<dbReference type="InterPro" id="IPR039859">
    <property type="entry name" value="PFA4/ZDH16/20/ERF2-like"/>
</dbReference>
<keyword evidence="10" id="KW-1185">Reference proteome</keyword>
<evidence type="ECO:0000256" key="4">
    <source>
        <dbReference type="ARBA" id="ARBA00022989"/>
    </source>
</evidence>
<protein>
    <recommendedName>
        <fullName evidence="7">Palmitoyltransferase</fullName>
        <ecNumber evidence="7">2.3.1.225</ecNumber>
    </recommendedName>
</protein>
<dbReference type="InterPro" id="IPR001594">
    <property type="entry name" value="Palmitoyltrfase_DHHC"/>
</dbReference>
<comment type="similarity">
    <text evidence="7">Belongs to the DHHC palmitoyltransferase family.</text>
</comment>
<keyword evidence="6 7" id="KW-0012">Acyltransferase</keyword>
<feature type="transmembrane region" description="Helical" evidence="7">
    <location>
        <begin position="257"/>
        <end position="283"/>
    </location>
</feature>
<evidence type="ECO:0000256" key="3">
    <source>
        <dbReference type="ARBA" id="ARBA00022692"/>
    </source>
</evidence>
<evidence type="ECO:0000256" key="7">
    <source>
        <dbReference type="RuleBase" id="RU079119"/>
    </source>
</evidence>
<evidence type="ECO:0000313" key="10">
    <source>
        <dbReference type="Proteomes" id="UP000179807"/>
    </source>
</evidence>
<dbReference type="EMBL" id="MLAK01000756">
    <property type="protein sequence ID" value="OHT05501.1"/>
    <property type="molecule type" value="Genomic_DNA"/>
</dbReference>
<dbReference type="OrthoDB" id="331948at2759"/>
<dbReference type="PROSITE" id="PS50216">
    <property type="entry name" value="DHHC"/>
    <property type="match status" value="1"/>
</dbReference>
<dbReference type="GeneID" id="94839855"/>
<dbReference type="RefSeq" id="XP_068358637.1">
    <property type="nucleotide sequence ID" value="XM_068505151.1"/>
</dbReference>
<sequence>MAYSFNFFRIFFSRGGLNLINYMEIPLQPQANEIENTLDNPDLPDTTNNSNNYENSAQVIPDRSEWHYSCCCECCGVLDENKRRFCCYWEVSPCFPILVSILVLFCYTTFLVAVFPRMPNLPVKIISFIEASFPLIMFFWVYLAAVCRDPGYLPFDWIKTKKSKYSWLDLMGGTATRKDQFDYVKNLDRPPGCSFSRSTGRYIIRADHYCSWISNWVGKRNHKQFVLLPFYGFFFSLSLLFWRFIPNSSLKTENLPLFYIELFATIIEGMNTIVLLMATFSFISEIMSNQTRIQKYKKEESKKVRKIQALKAIFGDGSKCCWICPTSAFPDDIELTQEEDKGFNPDTI</sequence>
<evidence type="ECO:0000259" key="8">
    <source>
        <dbReference type="Pfam" id="PF01529"/>
    </source>
</evidence>
<dbReference type="PANTHER" id="PTHR22883:SF147">
    <property type="entry name" value="PALMITOYLTRANSFERASE"/>
    <property type="match status" value="1"/>
</dbReference>
<name>A0A1J4K7U8_9EUKA</name>
<feature type="transmembrane region" description="Helical" evidence="7">
    <location>
        <begin position="125"/>
        <end position="145"/>
    </location>
</feature>
<comment type="domain">
    <text evidence="7">The DHHC domain is required for palmitoyltransferase activity.</text>
</comment>
<gene>
    <name evidence="9" type="ORF">TRFO_26775</name>
</gene>
<evidence type="ECO:0000256" key="2">
    <source>
        <dbReference type="ARBA" id="ARBA00022679"/>
    </source>
</evidence>
<dbReference type="GO" id="GO:0016020">
    <property type="term" value="C:membrane"/>
    <property type="evidence" value="ECO:0007669"/>
    <property type="project" value="UniProtKB-SubCell"/>
</dbReference>
<feature type="transmembrane region" description="Helical" evidence="7">
    <location>
        <begin position="91"/>
        <end position="113"/>
    </location>
</feature>
<keyword evidence="2 7" id="KW-0808">Transferase</keyword>
<keyword evidence="5 7" id="KW-0472">Membrane</keyword>
<evidence type="ECO:0000256" key="6">
    <source>
        <dbReference type="ARBA" id="ARBA00023315"/>
    </source>
</evidence>
<evidence type="ECO:0000256" key="1">
    <source>
        <dbReference type="ARBA" id="ARBA00004141"/>
    </source>
</evidence>
<dbReference type="GO" id="GO:0019706">
    <property type="term" value="F:protein-cysteine S-palmitoyltransferase activity"/>
    <property type="evidence" value="ECO:0007669"/>
    <property type="project" value="UniProtKB-EC"/>
</dbReference>
<dbReference type="VEuPathDB" id="TrichDB:TRFO_26775"/>
<feature type="transmembrane region" description="Helical" evidence="7">
    <location>
        <begin position="225"/>
        <end position="245"/>
    </location>
</feature>
<dbReference type="GO" id="GO:0006612">
    <property type="term" value="P:protein targeting to membrane"/>
    <property type="evidence" value="ECO:0007669"/>
    <property type="project" value="TreeGrafter"/>
</dbReference>
<dbReference type="Proteomes" id="UP000179807">
    <property type="component" value="Unassembled WGS sequence"/>
</dbReference>
<reference evidence="9" key="1">
    <citation type="submission" date="2016-10" db="EMBL/GenBank/DDBJ databases">
        <authorList>
            <person name="Benchimol M."/>
            <person name="Almeida L.G."/>
            <person name="Vasconcelos A.T."/>
            <person name="Perreira-Neves A."/>
            <person name="Rosa I.A."/>
            <person name="Tasca T."/>
            <person name="Bogo M.R."/>
            <person name="de Souza W."/>
        </authorList>
    </citation>
    <scope>NUCLEOTIDE SEQUENCE [LARGE SCALE GENOMIC DNA]</scope>
    <source>
        <strain evidence="9">K</strain>
    </source>
</reference>
<comment type="caution">
    <text evidence="9">The sequence shown here is derived from an EMBL/GenBank/DDBJ whole genome shotgun (WGS) entry which is preliminary data.</text>
</comment>